<keyword evidence="2" id="KW-1185">Reference proteome</keyword>
<name>A0A2V2LDX0_9RHOB</name>
<reference evidence="1 2" key="1">
    <citation type="submission" date="2018-05" db="EMBL/GenBank/DDBJ databases">
        <title>Rhodobacteraceae gen. nov., sp. nov. isolated from sea water.</title>
        <authorList>
            <person name="Ren Y."/>
        </authorList>
    </citation>
    <scope>NUCLEOTIDE SEQUENCE [LARGE SCALE GENOMIC DNA]</scope>
    <source>
        <strain evidence="1 2">TG-679</strain>
    </source>
</reference>
<gene>
    <name evidence="1" type="ORF">DKT77_17120</name>
</gene>
<dbReference type="AlphaFoldDB" id="A0A2V2LDX0"/>
<sequence>MMAPEAQAMPFAGAAVFVRAALGAAVRRQHMIMLPKHDGLVHGSPKETDESEVTVMEVTALVVKKRPCFTACPALSFLPLGHFSA</sequence>
<protein>
    <submittedName>
        <fullName evidence="1">Uncharacterized protein</fullName>
    </submittedName>
</protein>
<organism evidence="1 2">
    <name type="scientific">Meridianimarinicoccus roseus</name>
    <dbReference type="NCBI Taxonomy" id="2072018"/>
    <lineage>
        <taxon>Bacteria</taxon>
        <taxon>Pseudomonadati</taxon>
        <taxon>Pseudomonadota</taxon>
        <taxon>Alphaproteobacteria</taxon>
        <taxon>Rhodobacterales</taxon>
        <taxon>Paracoccaceae</taxon>
        <taxon>Meridianimarinicoccus</taxon>
    </lineage>
</organism>
<dbReference type="Proteomes" id="UP000245680">
    <property type="component" value="Unassembled WGS sequence"/>
</dbReference>
<dbReference type="EMBL" id="QGKU01000051">
    <property type="protein sequence ID" value="PWR01427.1"/>
    <property type="molecule type" value="Genomic_DNA"/>
</dbReference>
<evidence type="ECO:0000313" key="2">
    <source>
        <dbReference type="Proteomes" id="UP000245680"/>
    </source>
</evidence>
<comment type="caution">
    <text evidence="1">The sequence shown here is derived from an EMBL/GenBank/DDBJ whole genome shotgun (WGS) entry which is preliminary data.</text>
</comment>
<evidence type="ECO:0000313" key="1">
    <source>
        <dbReference type="EMBL" id="PWR01427.1"/>
    </source>
</evidence>
<proteinExistence type="predicted"/>
<accession>A0A2V2LDX0</accession>